<sequence length="276" mass="31022">MEIRNLRADCKNCFGMCCVALYFSTSEGFPIDKEPGTPCPNLQSNFTCGVHSHLRERGLKGCDAFDCFGAGPKIAQITFKGANWREKPEAANKMYESFLIMRQLQEVLWYLNQAANIKSDLPYRQHLDTVIKKIEKLTYLDADDLLKLDIAVHRAEANTYLLQTSELIRGQILKEISSEQYKKKKLKQGKEWMGKDLRNMNLKGANFRGAYLIAANLKDTVLKGADFIGADLRDADIRGADLSESLFLTQAQINVAKGDKTTKLPPVLACPAHWQG</sequence>
<name>A0A939IGY7_CLOAM</name>
<accession>A0A939IGY7</accession>
<dbReference type="InterPro" id="IPR001646">
    <property type="entry name" value="5peptide_repeat"/>
</dbReference>
<proteinExistence type="predicted"/>
<dbReference type="EMBL" id="JAFJZZ010000001">
    <property type="protein sequence ID" value="MBN7772797.1"/>
    <property type="molecule type" value="Genomic_DNA"/>
</dbReference>
<comment type="caution">
    <text evidence="1">The sequence shown here is derived from an EMBL/GenBank/DDBJ whole genome shotgun (WGS) entry which is preliminary data.</text>
</comment>
<dbReference type="InterPro" id="IPR051082">
    <property type="entry name" value="Pentapeptide-BTB/POZ_domain"/>
</dbReference>
<dbReference type="PANTHER" id="PTHR14136">
    <property type="entry name" value="BTB_POZ DOMAIN-CONTAINING PROTEIN KCTD9"/>
    <property type="match status" value="1"/>
</dbReference>
<dbReference type="Gene3D" id="2.160.20.80">
    <property type="entry name" value="E3 ubiquitin-protein ligase SopA"/>
    <property type="match status" value="1"/>
</dbReference>
<evidence type="ECO:0000313" key="1">
    <source>
        <dbReference type="EMBL" id="MBN7772797.1"/>
    </source>
</evidence>
<dbReference type="Proteomes" id="UP000664545">
    <property type="component" value="Unassembled WGS sequence"/>
</dbReference>
<evidence type="ECO:0000313" key="2">
    <source>
        <dbReference type="Proteomes" id="UP000664545"/>
    </source>
</evidence>
<dbReference type="Pfam" id="PF00805">
    <property type="entry name" value="Pentapeptide"/>
    <property type="match status" value="1"/>
</dbReference>
<dbReference type="PANTHER" id="PTHR14136:SF37">
    <property type="entry name" value="PENTAPEPTIDE REPEAT-CONTAINING PROTEIN"/>
    <property type="match status" value="1"/>
</dbReference>
<dbReference type="AlphaFoldDB" id="A0A939IGY7"/>
<organism evidence="1 2">
    <name type="scientific">Clostridium aminobutyricum</name>
    <dbReference type="NCBI Taxonomy" id="33953"/>
    <lineage>
        <taxon>Bacteria</taxon>
        <taxon>Bacillati</taxon>
        <taxon>Bacillota</taxon>
        <taxon>Clostridia</taxon>
        <taxon>Eubacteriales</taxon>
        <taxon>Clostridiaceae</taxon>
        <taxon>Clostridium</taxon>
    </lineage>
</organism>
<protein>
    <submittedName>
        <fullName evidence="1">Pentapeptide repeat-containing protein</fullName>
    </submittedName>
</protein>
<gene>
    <name evidence="1" type="ORF">JYB65_05420</name>
</gene>
<keyword evidence="2" id="KW-1185">Reference proteome</keyword>
<reference evidence="1" key="1">
    <citation type="submission" date="2021-02" db="EMBL/GenBank/DDBJ databases">
        <title>Abyssanaerobacter marinus gen.nov., sp., nov, anaerobic bacterium isolated from the Onnuri vent field of Indian Ocean and suggestion of Mogibacteriaceae fam. nov., and proposal of reclassification of ambiguous this family's genus member.</title>
        <authorList>
            <person name="Kim Y.J."/>
            <person name="Yang J.-A."/>
        </authorList>
    </citation>
    <scope>NUCLEOTIDE SEQUENCE</scope>
    <source>
        <strain evidence="1">DSM 2634</strain>
    </source>
</reference>
<dbReference type="SUPFAM" id="SSF141571">
    <property type="entry name" value="Pentapeptide repeat-like"/>
    <property type="match status" value="1"/>
</dbReference>